<feature type="region of interest" description="Disordered" evidence="2">
    <location>
        <begin position="228"/>
        <end position="352"/>
    </location>
</feature>
<organism evidence="6 7">
    <name type="scientific">Prunus dulcis</name>
    <name type="common">Almond</name>
    <name type="synonym">Amygdalus dulcis</name>
    <dbReference type="NCBI Taxonomy" id="3755"/>
    <lineage>
        <taxon>Eukaryota</taxon>
        <taxon>Viridiplantae</taxon>
        <taxon>Streptophyta</taxon>
        <taxon>Embryophyta</taxon>
        <taxon>Tracheophyta</taxon>
        <taxon>Spermatophyta</taxon>
        <taxon>Magnoliopsida</taxon>
        <taxon>eudicotyledons</taxon>
        <taxon>Gunneridae</taxon>
        <taxon>Pentapetalae</taxon>
        <taxon>rosids</taxon>
        <taxon>fabids</taxon>
        <taxon>Rosales</taxon>
        <taxon>Rosaceae</taxon>
        <taxon>Amygdaloideae</taxon>
        <taxon>Amygdaleae</taxon>
        <taxon>Prunus</taxon>
    </lineage>
</organism>
<keyword evidence="1" id="KW-0645">Protease</keyword>
<dbReference type="PANTHER" id="PTHR11439:SF470">
    <property type="entry name" value="CYSTEINE-RICH RLK (RECEPTOR-LIKE PROTEIN KINASE) 8"/>
    <property type="match status" value="1"/>
</dbReference>
<keyword evidence="7" id="KW-1185">Reference proteome</keyword>
<dbReference type="Pfam" id="PF07727">
    <property type="entry name" value="RVT_2"/>
    <property type="match status" value="1"/>
</dbReference>
<dbReference type="InterPro" id="IPR057670">
    <property type="entry name" value="SH3_retrovirus"/>
</dbReference>
<dbReference type="AlphaFoldDB" id="A0AAD4YUT5"/>
<evidence type="ECO:0000256" key="2">
    <source>
        <dbReference type="SAM" id="MobiDB-lite"/>
    </source>
</evidence>
<protein>
    <recommendedName>
        <fullName evidence="8">RmlC-like cupins superfamily protein</fullName>
    </recommendedName>
</protein>
<feature type="compositionally biased region" description="Pro residues" evidence="2">
    <location>
        <begin position="232"/>
        <end position="248"/>
    </location>
</feature>
<feature type="domain" description="Reverse transcriptase Ty1/copia-type" evidence="3">
    <location>
        <begin position="434"/>
        <end position="675"/>
    </location>
</feature>
<dbReference type="GO" id="GO:0004190">
    <property type="term" value="F:aspartic-type endopeptidase activity"/>
    <property type="evidence" value="ECO:0007669"/>
    <property type="project" value="UniProtKB-KW"/>
</dbReference>
<dbReference type="EMBL" id="JAJFAZ020000006">
    <property type="protein sequence ID" value="KAI5321488.1"/>
    <property type="molecule type" value="Genomic_DNA"/>
</dbReference>
<sequence length="886" mass="98487">MKERCYFIIGFPVGHKWHGKNVKPRNQRSGPTAHNVEVIQSPVQPTAITKTTPVDGPTFTTEEYNELMAMLCNKKGNSQPLAHATGIITPTCNITQHDPHSTLYWIVDSGATDHISHSAPTHNQTATHHEFVSLPNGEQTAIRNIGSMNLSPDLSLDGVLHVQKFCVNLLSDVDTKKTIGLGKHFDGLYYLTPTQNPYLATHKGYCVFDLETKKFFVSRDVIFHEHSFPFSPSSPNPPTDQPILPTPPTTSDLFFLPGLVSPSPHSPRLPSLDPAHSDQPTSQPDTIPDPNSPISTPPLTSLDGGSGSPIPGLTSPSIAQPSSSLEPSQPHPPPLDSSSLPRRSARVPRPPSYLRDYEAHHTALLTPGVASSSTSGTRYPLHQYVSYSGLSPAYRNYVCNISRLVEPSSYEHACHDPQWVAAMNSELQALEDSHTWSLVPLPPGHRPIGSKWIFRIKYHYDGSIDRYKARLVAQGFNQREGIDFTDTFAPVAKLITVRCLLTVAAARQWSLHQMDVQNAFLHGDLHEEVYMLPPPGSRRQGEQQVVCRLHKSLYGLKQAPRSWFGKFSSTICGIGFKQSRADYYTFTQVHGSSLTIILLYVDDMIITGNDDEVICKLKHFLGSQFRIKRSRTLKYFLGVEVARSKTGISICQRKYTLDILEEAGLLGAKPAKVPMDPDITLSSTVNTLSQFMQEPKCQHLDAVNRLLHYLKGAPGQGLLFSTQNKLNLIGYCDADWARCPMTRWSVTGYCIFLGNALVSWKSKKQVTIARSSAEAEYRSMAAATCELTWLRYLLHDLRVTHAEPAKLFCDNQAALYIAANPVYHEQTKHIELDCHTVRERIERGEIKTGYVQTGEQIADLFTKPLRAPAFCSLLGKLGVINIHLPT</sequence>
<dbReference type="PANTHER" id="PTHR11439">
    <property type="entry name" value="GAG-POL-RELATED RETROTRANSPOSON"/>
    <property type="match status" value="1"/>
</dbReference>
<comment type="caution">
    <text evidence="6">The sequence shown here is derived from an EMBL/GenBank/DDBJ whole genome shotgun (WGS) entry which is preliminary data.</text>
</comment>
<dbReference type="Pfam" id="PF22936">
    <property type="entry name" value="Pol_BBD"/>
    <property type="match status" value="1"/>
</dbReference>
<dbReference type="Pfam" id="PF25597">
    <property type="entry name" value="SH3_retrovirus"/>
    <property type="match status" value="1"/>
</dbReference>
<feature type="domain" description="Retrovirus-related Pol polyprotein from transposon TNT 1-94-like beta-barrel" evidence="4">
    <location>
        <begin position="105"/>
        <end position="171"/>
    </location>
</feature>
<keyword evidence="1" id="KW-0378">Hydrolase</keyword>
<evidence type="ECO:0008006" key="8">
    <source>
        <dbReference type="Google" id="ProtNLM"/>
    </source>
</evidence>
<dbReference type="Proteomes" id="UP001054821">
    <property type="component" value="Chromosome 6"/>
</dbReference>
<reference evidence="6 7" key="1">
    <citation type="journal article" date="2022" name="G3 (Bethesda)">
        <title>Whole-genome sequence and methylome profiling of the almond [Prunus dulcis (Mill.) D.A. Webb] cultivar 'Nonpareil'.</title>
        <authorList>
            <person name="D'Amico-Willman K.M."/>
            <person name="Ouma W.Z."/>
            <person name="Meulia T."/>
            <person name="Sideli G.M."/>
            <person name="Gradziel T.M."/>
            <person name="Fresnedo-Ramirez J."/>
        </authorList>
    </citation>
    <scope>NUCLEOTIDE SEQUENCE [LARGE SCALE GENOMIC DNA]</scope>
    <source>
        <strain evidence="6">Clone GOH B32 T37-40</strain>
    </source>
</reference>
<evidence type="ECO:0000259" key="4">
    <source>
        <dbReference type="Pfam" id="PF22936"/>
    </source>
</evidence>
<dbReference type="InterPro" id="IPR043502">
    <property type="entry name" value="DNA/RNA_pol_sf"/>
</dbReference>
<feature type="compositionally biased region" description="Low complexity" evidence="2">
    <location>
        <begin position="259"/>
        <end position="274"/>
    </location>
</feature>
<dbReference type="InterPro" id="IPR054722">
    <property type="entry name" value="PolX-like_BBD"/>
</dbReference>
<dbReference type="SUPFAM" id="SSF56672">
    <property type="entry name" value="DNA/RNA polymerases"/>
    <property type="match status" value="1"/>
</dbReference>
<evidence type="ECO:0000313" key="7">
    <source>
        <dbReference type="Proteomes" id="UP001054821"/>
    </source>
</evidence>
<proteinExistence type="predicted"/>
<evidence type="ECO:0000313" key="6">
    <source>
        <dbReference type="EMBL" id="KAI5321488.1"/>
    </source>
</evidence>
<accession>A0AAD4YUT5</accession>
<evidence type="ECO:0000259" key="5">
    <source>
        <dbReference type="Pfam" id="PF25597"/>
    </source>
</evidence>
<feature type="domain" description="Retroviral polymerase SH3-like" evidence="5">
    <location>
        <begin position="198"/>
        <end position="234"/>
    </location>
</feature>
<dbReference type="CDD" id="cd09272">
    <property type="entry name" value="RNase_HI_RT_Ty1"/>
    <property type="match status" value="1"/>
</dbReference>
<name>A0AAD4YUT5_PRUDU</name>
<evidence type="ECO:0000259" key="3">
    <source>
        <dbReference type="Pfam" id="PF07727"/>
    </source>
</evidence>
<dbReference type="InterPro" id="IPR013103">
    <property type="entry name" value="RVT_2"/>
</dbReference>
<evidence type="ECO:0000256" key="1">
    <source>
        <dbReference type="ARBA" id="ARBA00022750"/>
    </source>
</evidence>
<keyword evidence="1" id="KW-0064">Aspartyl protease</keyword>
<gene>
    <name evidence="6" type="ORF">L3X38_030559</name>
</gene>